<dbReference type="HOGENOM" id="CLU_789634_0_0_0"/>
<protein>
    <submittedName>
        <fullName evidence="3">YfdX protein</fullName>
    </submittedName>
</protein>
<keyword evidence="1" id="KW-0175">Coiled coil</keyword>
<organism evidence="3 4">
    <name type="scientific">Singulisphaera acidiphila (strain ATCC BAA-1392 / DSM 18658 / VKM B-2454 / MOB10)</name>
    <dbReference type="NCBI Taxonomy" id="886293"/>
    <lineage>
        <taxon>Bacteria</taxon>
        <taxon>Pseudomonadati</taxon>
        <taxon>Planctomycetota</taxon>
        <taxon>Planctomycetia</taxon>
        <taxon>Isosphaerales</taxon>
        <taxon>Isosphaeraceae</taxon>
        <taxon>Singulisphaera</taxon>
    </lineage>
</organism>
<feature type="region of interest" description="Disordered" evidence="2">
    <location>
        <begin position="35"/>
        <end position="57"/>
    </location>
</feature>
<dbReference type="RefSeq" id="WP_015246899.1">
    <property type="nucleotide sequence ID" value="NC_019892.1"/>
</dbReference>
<dbReference type="KEGG" id="saci:Sinac_3499"/>
<proteinExistence type="predicted"/>
<evidence type="ECO:0000256" key="2">
    <source>
        <dbReference type="SAM" id="MobiDB-lite"/>
    </source>
</evidence>
<dbReference type="InterPro" id="IPR021236">
    <property type="entry name" value="Uncharacterised_YfdX"/>
</dbReference>
<evidence type="ECO:0000313" key="4">
    <source>
        <dbReference type="Proteomes" id="UP000010798"/>
    </source>
</evidence>
<reference evidence="3 4" key="1">
    <citation type="submission" date="2012-02" db="EMBL/GenBank/DDBJ databases">
        <title>Complete sequence of chromosome of Singulisphaera acidiphila DSM 18658.</title>
        <authorList>
            <consortium name="US DOE Joint Genome Institute (JGI-PGF)"/>
            <person name="Lucas S."/>
            <person name="Copeland A."/>
            <person name="Lapidus A."/>
            <person name="Glavina del Rio T."/>
            <person name="Dalin E."/>
            <person name="Tice H."/>
            <person name="Bruce D."/>
            <person name="Goodwin L."/>
            <person name="Pitluck S."/>
            <person name="Peters L."/>
            <person name="Ovchinnikova G."/>
            <person name="Chertkov O."/>
            <person name="Kyrpides N."/>
            <person name="Mavromatis K."/>
            <person name="Ivanova N."/>
            <person name="Brettin T."/>
            <person name="Detter J.C."/>
            <person name="Han C."/>
            <person name="Larimer F."/>
            <person name="Land M."/>
            <person name="Hauser L."/>
            <person name="Markowitz V."/>
            <person name="Cheng J.-F."/>
            <person name="Hugenholtz P."/>
            <person name="Woyke T."/>
            <person name="Wu D."/>
            <person name="Tindall B."/>
            <person name="Pomrenke H."/>
            <person name="Brambilla E."/>
            <person name="Klenk H.-P."/>
            <person name="Eisen J.A."/>
        </authorList>
    </citation>
    <scope>NUCLEOTIDE SEQUENCE [LARGE SCALE GENOMIC DNA]</scope>
    <source>
        <strain evidence="4">ATCC BAA-1392 / DSM 18658 / VKM B-2454 / MOB10</strain>
    </source>
</reference>
<dbReference type="OrthoDB" id="9910782at2"/>
<keyword evidence="4" id="KW-1185">Reference proteome</keyword>
<feature type="compositionally biased region" description="Basic and acidic residues" evidence="2">
    <location>
        <begin position="38"/>
        <end position="57"/>
    </location>
</feature>
<accession>L0DFX6</accession>
<evidence type="ECO:0000256" key="1">
    <source>
        <dbReference type="SAM" id="Coils"/>
    </source>
</evidence>
<feature type="coiled-coil region" evidence="1">
    <location>
        <begin position="202"/>
        <end position="229"/>
    </location>
</feature>
<name>L0DFX6_SINAD</name>
<dbReference type="AlphaFoldDB" id="L0DFX6"/>
<evidence type="ECO:0000313" key="3">
    <source>
        <dbReference type="EMBL" id="AGA27755.1"/>
    </source>
</evidence>
<dbReference type="EMBL" id="CP003364">
    <property type="protein sequence ID" value="AGA27755.1"/>
    <property type="molecule type" value="Genomic_DNA"/>
</dbReference>
<dbReference type="STRING" id="886293.Sinac_3499"/>
<dbReference type="Proteomes" id="UP000010798">
    <property type="component" value="Chromosome"/>
</dbReference>
<gene>
    <name evidence="3" type="ordered locus">Sinac_3499</name>
</gene>
<sequence>MRNRYQGSTSSWRLLAAGLMAFLFIAVPTWGQQTSSTVKEDDKATDKATDKTNGKETNNHRVVRTFGSEKGYHTELSNESTDRLAQEDQRQLSLLMIDVFEHVEKARLALDADDPKEALKEVSKCREGTLAIRKMLPKTTIHTKTVAPDGKPIFEDELVIQDDTIPLYAGILHSETLAPIVEARRNAFTIAGLQVVESQRVITEAVAKLDQIDAQLAKATKALTESKSDVATKALAMALVRGLDFRSVKEDSELASARDAIWFAKRSLEEDNPAQAMANMSIAHQRLMAYREVLPKDHRKDVDEMLREVEQMENQLRQEKATPTNHTDRIRQSQMVTHWWDKVNTWFHRHL</sequence>
<dbReference type="Pfam" id="PF10938">
    <property type="entry name" value="YfdX"/>
    <property type="match status" value="1"/>
</dbReference>